<keyword evidence="6" id="KW-1185">Reference proteome</keyword>
<dbReference type="PIRSF" id="PIRSF006305">
    <property type="entry name" value="Maf"/>
    <property type="match status" value="1"/>
</dbReference>
<evidence type="ECO:0000313" key="6">
    <source>
        <dbReference type="Proteomes" id="UP000033187"/>
    </source>
</evidence>
<organism evidence="5 6">
    <name type="scientific">Candidatus Filomicrobium marinum</name>
    <dbReference type="NCBI Taxonomy" id="1608628"/>
    <lineage>
        <taxon>Bacteria</taxon>
        <taxon>Pseudomonadati</taxon>
        <taxon>Pseudomonadota</taxon>
        <taxon>Alphaproteobacteria</taxon>
        <taxon>Hyphomicrobiales</taxon>
        <taxon>Hyphomicrobiaceae</taxon>
        <taxon>Filomicrobium</taxon>
    </lineage>
</organism>
<keyword evidence="2 4" id="KW-0378">Hydrolase</keyword>
<keyword evidence="4" id="KW-0963">Cytoplasm</keyword>
<dbReference type="Gene3D" id="3.90.950.10">
    <property type="match status" value="1"/>
</dbReference>
<dbReference type="GO" id="GO:0009117">
    <property type="term" value="P:nucleotide metabolic process"/>
    <property type="evidence" value="ECO:0007669"/>
    <property type="project" value="UniProtKB-KW"/>
</dbReference>
<evidence type="ECO:0000256" key="1">
    <source>
        <dbReference type="ARBA" id="ARBA00001968"/>
    </source>
</evidence>
<name>A0A0D6JD36_9HYPH</name>
<dbReference type="KEGG" id="fiy:BN1229_v1_1066"/>
<comment type="caution">
    <text evidence="4">Lacks conserved residue(s) required for the propagation of feature annotation.</text>
</comment>
<evidence type="ECO:0000256" key="2">
    <source>
        <dbReference type="ARBA" id="ARBA00022801"/>
    </source>
</evidence>
<accession>A0A0D6JD36</accession>
<dbReference type="InterPro" id="IPR029001">
    <property type="entry name" value="ITPase-like_fam"/>
</dbReference>
<dbReference type="OrthoDB" id="9813962at2"/>
<evidence type="ECO:0000256" key="4">
    <source>
        <dbReference type="HAMAP-Rule" id="MF_00528"/>
    </source>
</evidence>
<comment type="catalytic activity">
    <reaction evidence="4">
        <text>a ribonucleoside 5'-triphosphate + H2O = a ribonucleoside 5'-phosphate + diphosphate + H(+)</text>
        <dbReference type="Rhea" id="RHEA:23996"/>
        <dbReference type="ChEBI" id="CHEBI:15377"/>
        <dbReference type="ChEBI" id="CHEBI:15378"/>
        <dbReference type="ChEBI" id="CHEBI:33019"/>
        <dbReference type="ChEBI" id="CHEBI:58043"/>
        <dbReference type="ChEBI" id="CHEBI:61557"/>
        <dbReference type="EC" id="3.6.1.9"/>
    </reaction>
</comment>
<comment type="cofactor">
    <cofactor evidence="1 4">
        <name>a divalent metal cation</name>
        <dbReference type="ChEBI" id="CHEBI:60240"/>
    </cofactor>
</comment>
<comment type="function">
    <text evidence="4">Nucleoside triphosphate pyrophosphatase. May have a dual role in cell division arrest and in preventing the incorporation of modified nucleotides into cellular nucleic acids.</text>
</comment>
<sequence length="203" mass="21937">MLETSQLILASGSRARYSLLKSAGVAFTVIPADIDETAVRETLTSDNPEIDPVDIADVLARVKGEAVSAANPDSLVIAADQVLALGPEIFSKPADLEDARECLKKLRGRTHQLHSAVVLAENGEVTWAHVETADMTMRNFSTTFLSEYLVKAGEAVCHSVGGYQLEGQGIQLFEKIDGDYFTILGLPLLPLLAELRQRDVLTS</sequence>
<dbReference type="SUPFAM" id="SSF52972">
    <property type="entry name" value="ITPase-like"/>
    <property type="match status" value="1"/>
</dbReference>
<proteinExistence type="inferred from homology"/>
<dbReference type="PANTHER" id="PTHR43213:SF5">
    <property type="entry name" value="BIFUNCTIONAL DTTP_UTP PYROPHOSPHATASE_METHYLTRANSFERASE PROTEIN-RELATED"/>
    <property type="match status" value="1"/>
</dbReference>
<dbReference type="InterPro" id="IPR003697">
    <property type="entry name" value="Maf-like"/>
</dbReference>
<dbReference type="NCBIfam" id="TIGR00172">
    <property type="entry name" value="maf"/>
    <property type="match status" value="1"/>
</dbReference>
<protein>
    <recommendedName>
        <fullName evidence="4">Nucleoside triphosphate pyrophosphatase</fullName>
        <ecNumber evidence="4">3.6.1.9</ecNumber>
    </recommendedName>
    <alternativeName>
        <fullName evidence="4">Nucleotide pyrophosphatase</fullName>
        <shortName evidence="4">Nucleotide PPase</shortName>
    </alternativeName>
</protein>
<dbReference type="AlphaFoldDB" id="A0A0D6JD36"/>
<dbReference type="EC" id="3.6.1.9" evidence="4"/>
<dbReference type="PANTHER" id="PTHR43213">
    <property type="entry name" value="BIFUNCTIONAL DTTP/UTP PYROPHOSPHATASE/METHYLTRANSFERASE PROTEIN-RELATED"/>
    <property type="match status" value="1"/>
</dbReference>
<reference evidence="6" key="1">
    <citation type="submission" date="2015-02" db="EMBL/GenBank/DDBJ databases">
        <authorList>
            <person name="Chooi Y.-H."/>
        </authorList>
    </citation>
    <scope>NUCLEOTIDE SEQUENCE [LARGE SCALE GENOMIC DNA]</scope>
    <source>
        <strain evidence="6">strain Y</strain>
    </source>
</reference>
<dbReference type="EMBL" id="LN829119">
    <property type="protein sequence ID" value="CPR17019.1"/>
    <property type="molecule type" value="Genomic_DNA"/>
</dbReference>
<dbReference type="GO" id="GO:0005737">
    <property type="term" value="C:cytoplasm"/>
    <property type="evidence" value="ECO:0007669"/>
    <property type="project" value="UniProtKB-SubCell"/>
</dbReference>
<dbReference type="GO" id="GO:0047429">
    <property type="term" value="F:nucleoside triphosphate diphosphatase activity"/>
    <property type="evidence" value="ECO:0007669"/>
    <property type="project" value="UniProtKB-EC"/>
</dbReference>
<dbReference type="CDD" id="cd00555">
    <property type="entry name" value="Maf"/>
    <property type="match status" value="1"/>
</dbReference>
<gene>
    <name evidence="5" type="ORF">YBN1229_v1_1066</name>
</gene>
<dbReference type="KEGG" id="fil:BN1229_v1_1065"/>
<evidence type="ECO:0000313" key="5">
    <source>
        <dbReference type="EMBL" id="CPR17019.1"/>
    </source>
</evidence>
<comment type="similarity">
    <text evidence="4">Belongs to the Maf family.</text>
</comment>
<dbReference type="Proteomes" id="UP000033187">
    <property type="component" value="Chromosome 1"/>
</dbReference>
<dbReference type="HAMAP" id="MF_00528">
    <property type="entry name" value="Maf"/>
    <property type="match status" value="1"/>
</dbReference>
<dbReference type="Pfam" id="PF02545">
    <property type="entry name" value="Maf"/>
    <property type="match status" value="1"/>
</dbReference>
<comment type="catalytic activity">
    <reaction evidence="4">
        <text>a 2'-deoxyribonucleoside 5'-triphosphate + H2O = a 2'-deoxyribonucleoside 5'-phosphate + diphosphate + H(+)</text>
        <dbReference type="Rhea" id="RHEA:44644"/>
        <dbReference type="ChEBI" id="CHEBI:15377"/>
        <dbReference type="ChEBI" id="CHEBI:15378"/>
        <dbReference type="ChEBI" id="CHEBI:33019"/>
        <dbReference type="ChEBI" id="CHEBI:61560"/>
        <dbReference type="ChEBI" id="CHEBI:65317"/>
        <dbReference type="EC" id="3.6.1.9"/>
    </reaction>
</comment>
<evidence type="ECO:0000256" key="3">
    <source>
        <dbReference type="ARBA" id="ARBA00023080"/>
    </source>
</evidence>
<feature type="active site" description="Proton acceptor" evidence="4">
    <location>
        <position position="80"/>
    </location>
</feature>
<keyword evidence="3 4" id="KW-0546">Nucleotide metabolism</keyword>
<dbReference type="RefSeq" id="WP_046477138.1">
    <property type="nucleotide sequence ID" value="NZ_LN829118.1"/>
</dbReference>
<comment type="subcellular location">
    <subcellularLocation>
        <location evidence="4">Cytoplasm</location>
    </subcellularLocation>
</comment>